<dbReference type="RefSeq" id="WP_196938926.1">
    <property type="nucleotide sequence ID" value="NZ_MU158689.1"/>
</dbReference>
<dbReference type="InterPro" id="IPR036895">
    <property type="entry name" value="Uracil-DNA_glycosylase-like_sf"/>
</dbReference>
<evidence type="ECO:0000313" key="1">
    <source>
        <dbReference type="EMBL" id="MBE8722525.1"/>
    </source>
</evidence>
<dbReference type="EMBL" id="PSKQ01000024">
    <property type="protein sequence ID" value="MBE8722525.1"/>
    <property type="molecule type" value="Genomic_DNA"/>
</dbReference>
<reference evidence="1 2" key="1">
    <citation type="submission" date="2018-02" db="EMBL/GenBank/DDBJ databases">
        <title>Sphingobacterium KA21.</title>
        <authorList>
            <person name="Vasarhelyi B.M."/>
            <person name="Deshmukh S."/>
            <person name="Balint B."/>
            <person name="Kukolya J."/>
        </authorList>
    </citation>
    <scope>NUCLEOTIDE SEQUENCE [LARGE SCALE GENOMIC DNA]</scope>
    <source>
        <strain evidence="1 2">Ka21</strain>
    </source>
</reference>
<proteinExistence type="predicted"/>
<gene>
    <name evidence="1" type="ORF">C4F40_17505</name>
</gene>
<accession>A0ABR9TAZ9</accession>
<sequence>MKYKTSINYSIETLPWAPYIPKGSTHLILGTFPSQQAKRKIDFYYPNPANRFWKVMANLAEHQLQYFEGKEAVNERLAILDQLRVGLSSMGKKIIRFGNSSLDDAIHAVEYLDVFSLLEDYSALHTLVLTSSSGNSSTLAWFRNYLLLNAVKLAIPKKIMLPFETQMYFKNRSIRILVVNSTSGISSKSFNYLLEQYRKALVQHSFN</sequence>
<dbReference type="Proteomes" id="UP000618319">
    <property type="component" value="Unassembled WGS sequence"/>
</dbReference>
<comment type="caution">
    <text evidence="1">The sequence shown here is derived from an EMBL/GenBank/DDBJ whole genome shotgun (WGS) entry which is preliminary data.</text>
</comment>
<evidence type="ECO:0000313" key="2">
    <source>
        <dbReference type="Proteomes" id="UP000618319"/>
    </source>
</evidence>
<evidence type="ECO:0008006" key="3">
    <source>
        <dbReference type="Google" id="ProtNLM"/>
    </source>
</evidence>
<name>A0ABR9TAZ9_9SPHI</name>
<keyword evidence="2" id="KW-1185">Reference proteome</keyword>
<dbReference type="SUPFAM" id="SSF52141">
    <property type="entry name" value="Uracil-DNA glycosylase-like"/>
    <property type="match status" value="1"/>
</dbReference>
<organism evidence="1 2">
    <name type="scientific">Sphingobacterium pedocola</name>
    <dbReference type="NCBI Taxonomy" id="2082722"/>
    <lineage>
        <taxon>Bacteria</taxon>
        <taxon>Pseudomonadati</taxon>
        <taxon>Bacteroidota</taxon>
        <taxon>Sphingobacteriia</taxon>
        <taxon>Sphingobacteriales</taxon>
        <taxon>Sphingobacteriaceae</taxon>
        <taxon>Sphingobacterium</taxon>
    </lineage>
</organism>
<dbReference type="Gene3D" id="3.40.470.10">
    <property type="entry name" value="Uracil-DNA glycosylase-like domain"/>
    <property type="match status" value="1"/>
</dbReference>
<protein>
    <recommendedName>
        <fullName evidence="3">DNA glycosylase</fullName>
    </recommendedName>
</protein>